<dbReference type="GO" id="GO:0002940">
    <property type="term" value="P:tRNA N2-guanine methylation"/>
    <property type="evidence" value="ECO:0007669"/>
    <property type="project" value="TreeGrafter"/>
</dbReference>
<dbReference type="EMBL" id="JBAMMX010000013">
    <property type="protein sequence ID" value="KAK6929560.1"/>
    <property type="molecule type" value="Genomic_DNA"/>
</dbReference>
<evidence type="ECO:0000256" key="3">
    <source>
        <dbReference type="ARBA" id="ARBA00022679"/>
    </source>
</evidence>
<dbReference type="GO" id="GO:0016423">
    <property type="term" value="F:tRNA (guanine) methyltransferase activity"/>
    <property type="evidence" value="ECO:0007669"/>
    <property type="project" value="InterPro"/>
</dbReference>
<evidence type="ECO:0000256" key="5">
    <source>
        <dbReference type="ARBA" id="ARBA00022694"/>
    </source>
</evidence>
<evidence type="ECO:0000313" key="9">
    <source>
        <dbReference type="Proteomes" id="UP001370490"/>
    </source>
</evidence>
<keyword evidence="3 7" id="KW-0808">Transferase</keyword>
<dbReference type="Gene3D" id="3.40.50.150">
    <property type="entry name" value="Vaccinia Virus protein VP39"/>
    <property type="match status" value="2"/>
</dbReference>
<dbReference type="GO" id="GO:0005634">
    <property type="term" value="C:nucleus"/>
    <property type="evidence" value="ECO:0007669"/>
    <property type="project" value="TreeGrafter"/>
</dbReference>
<accession>A0AAN8V8L6</accession>
<sequence>MDLHTAKVKGGVGPFASPAMNITLLLPFPKALIPSSLLHRPFDVHLKSEKLSTKCQIETERGLEFDTGGTFFRRESATGRDLGVLAAILYKKSKGNLRVLDAMCGCGIRSLRYLVEAKADFVLANDANDEYRSVILHNLSRVARVSDGERKWVITHFDANRILADCYLQREFFDLIDIDSFGSDSMFMRTAFGALRLNGLLYLTSTDGYSSGGGAIRDAAILGYHVSPLFSYYSYHGPVFRVMLRVYRGKLPDNRYYGFISYCHNCGHSQAFSWDQLGQMCCPCSNSRVPSSLVVSGPLWTGPLHDAKYLKEMLLFAEKLGWAGGGMRTDLEKLLNQLIDEADPSLPFGYIKLDEVASRSKVNSPTLRAMMDSIQKLQDRTLLLMQLRRTALWQHAYGLQRSSSKADGSNLNVMSAQ</sequence>
<dbReference type="GO" id="GO:0000049">
    <property type="term" value="F:tRNA binding"/>
    <property type="evidence" value="ECO:0007669"/>
    <property type="project" value="UniProtKB-UniRule"/>
</dbReference>
<keyword evidence="4 7" id="KW-0949">S-adenosyl-L-methionine</keyword>
<comment type="caution">
    <text evidence="8">The sequence shown here is derived from an EMBL/GenBank/DDBJ whole genome shotgun (WGS) entry which is preliminary data.</text>
</comment>
<keyword evidence="1 7" id="KW-0820">tRNA-binding</keyword>
<dbReference type="PROSITE" id="PS51626">
    <property type="entry name" value="SAM_MT_TRM1"/>
    <property type="match status" value="1"/>
</dbReference>
<protein>
    <submittedName>
        <fullName evidence="8">tRNA methyltransferase, Trm1</fullName>
    </submittedName>
</protein>
<evidence type="ECO:0000256" key="2">
    <source>
        <dbReference type="ARBA" id="ARBA00022603"/>
    </source>
</evidence>
<gene>
    <name evidence="8" type="ORF">RJ641_005765</name>
</gene>
<keyword evidence="9" id="KW-1185">Reference proteome</keyword>
<keyword evidence="2 7" id="KW-0489">Methyltransferase</keyword>
<organism evidence="8 9">
    <name type="scientific">Dillenia turbinata</name>
    <dbReference type="NCBI Taxonomy" id="194707"/>
    <lineage>
        <taxon>Eukaryota</taxon>
        <taxon>Viridiplantae</taxon>
        <taxon>Streptophyta</taxon>
        <taxon>Embryophyta</taxon>
        <taxon>Tracheophyta</taxon>
        <taxon>Spermatophyta</taxon>
        <taxon>Magnoliopsida</taxon>
        <taxon>eudicotyledons</taxon>
        <taxon>Gunneridae</taxon>
        <taxon>Pentapetalae</taxon>
        <taxon>Dilleniales</taxon>
        <taxon>Dilleniaceae</taxon>
        <taxon>Dillenia</taxon>
    </lineage>
</organism>
<name>A0AAN8V8L6_9MAGN</name>
<dbReference type="PANTHER" id="PTHR10631:SF9">
    <property type="entry name" value="TRNA (GUANINE(26)-N(2))-DIMETHYLTRANSFERASE"/>
    <property type="match status" value="1"/>
</dbReference>
<feature type="non-terminal residue" evidence="8">
    <location>
        <position position="417"/>
    </location>
</feature>
<keyword evidence="6 7" id="KW-0694">RNA-binding</keyword>
<proteinExistence type="inferred from homology"/>
<keyword evidence="5 7" id="KW-0819">tRNA processing</keyword>
<dbReference type="InterPro" id="IPR029063">
    <property type="entry name" value="SAM-dependent_MTases_sf"/>
</dbReference>
<evidence type="ECO:0000313" key="8">
    <source>
        <dbReference type="EMBL" id="KAK6929560.1"/>
    </source>
</evidence>
<dbReference type="AlphaFoldDB" id="A0AAN8V8L6"/>
<evidence type="ECO:0000256" key="4">
    <source>
        <dbReference type="ARBA" id="ARBA00022691"/>
    </source>
</evidence>
<dbReference type="InterPro" id="IPR002905">
    <property type="entry name" value="Trm1"/>
</dbReference>
<evidence type="ECO:0000256" key="7">
    <source>
        <dbReference type="PROSITE-ProRule" id="PRU00958"/>
    </source>
</evidence>
<dbReference type="Proteomes" id="UP001370490">
    <property type="component" value="Unassembled WGS sequence"/>
</dbReference>
<dbReference type="PANTHER" id="PTHR10631">
    <property type="entry name" value="N 2 ,N 2 -DIMETHYLGUANOSINE TRNA METHYLTRANSFERASE"/>
    <property type="match status" value="1"/>
</dbReference>
<reference evidence="8 9" key="1">
    <citation type="submission" date="2023-12" db="EMBL/GenBank/DDBJ databases">
        <title>A high-quality genome assembly for Dillenia turbinata (Dilleniales).</title>
        <authorList>
            <person name="Chanderbali A."/>
        </authorList>
    </citation>
    <scope>NUCLEOTIDE SEQUENCE [LARGE SCALE GENOMIC DNA]</scope>
    <source>
        <strain evidence="8">LSX21</strain>
        <tissue evidence="8">Leaf</tissue>
    </source>
</reference>
<dbReference type="SUPFAM" id="SSF53335">
    <property type="entry name" value="S-adenosyl-L-methionine-dependent methyltransferases"/>
    <property type="match status" value="1"/>
</dbReference>
<dbReference type="Pfam" id="PF02005">
    <property type="entry name" value="TRM"/>
    <property type="match status" value="1"/>
</dbReference>
<comment type="similarity">
    <text evidence="7">Belongs to the class I-like SAM-binding methyltransferase superfamily. Trm1 family.</text>
</comment>
<evidence type="ECO:0000256" key="6">
    <source>
        <dbReference type="ARBA" id="ARBA00022884"/>
    </source>
</evidence>
<evidence type="ECO:0000256" key="1">
    <source>
        <dbReference type="ARBA" id="ARBA00022555"/>
    </source>
</evidence>